<sequence length="73" mass="8507">MKTLYDVQQFLKKYGTIIYIGDRIADLGLMEEELKELFRAQLIDTKEYQSAIGLVRSHLAKELDLKESRGENE</sequence>
<organism evidence="1 2">
    <name type="scientific">Bacillus carboniphilus</name>
    <dbReference type="NCBI Taxonomy" id="86663"/>
    <lineage>
        <taxon>Bacteria</taxon>
        <taxon>Bacillati</taxon>
        <taxon>Bacillota</taxon>
        <taxon>Bacilli</taxon>
        <taxon>Bacillales</taxon>
        <taxon>Bacillaceae</taxon>
        <taxon>Bacillus</taxon>
    </lineage>
</organism>
<gene>
    <name evidence="1" type="ORF">GCM10008967_40190</name>
</gene>
<dbReference type="Pfam" id="PF06014">
    <property type="entry name" value="YqgQ-like"/>
    <property type="match status" value="1"/>
</dbReference>
<comment type="caution">
    <text evidence="1">The sequence shown here is derived from an EMBL/GenBank/DDBJ whole genome shotgun (WGS) entry which is preliminary data.</text>
</comment>
<dbReference type="Gene3D" id="1.10.287.760">
    <property type="entry name" value="YqgQ-like"/>
    <property type="match status" value="1"/>
</dbReference>
<evidence type="ECO:0000313" key="2">
    <source>
        <dbReference type="Proteomes" id="UP001500782"/>
    </source>
</evidence>
<dbReference type="EMBL" id="BAAADJ010000064">
    <property type="protein sequence ID" value="GAA0345734.1"/>
    <property type="molecule type" value="Genomic_DNA"/>
</dbReference>
<proteinExistence type="predicted"/>
<accession>A0ABP3GHJ7</accession>
<reference evidence="2" key="1">
    <citation type="journal article" date="2019" name="Int. J. Syst. Evol. Microbiol.">
        <title>The Global Catalogue of Microorganisms (GCM) 10K type strain sequencing project: providing services to taxonomists for standard genome sequencing and annotation.</title>
        <authorList>
            <consortium name="The Broad Institute Genomics Platform"/>
            <consortium name="The Broad Institute Genome Sequencing Center for Infectious Disease"/>
            <person name="Wu L."/>
            <person name="Ma J."/>
        </authorList>
    </citation>
    <scope>NUCLEOTIDE SEQUENCE [LARGE SCALE GENOMIC DNA]</scope>
    <source>
        <strain evidence="2">JCM 9731</strain>
    </source>
</reference>
<dbReference type="InterPro" id="IPR009256">
    <property type="entry name" value="YqgQ-like"/>
</dbReference>
<protein>
    <submittedName>
        <fullName evidence="1">YqgQ family protein</fullName>
    </submittedName>
</protein>
<evidence type="ECO:0000313" key="1">
    <source>
        <dbReference type="EMBL" id="GAA0345734.1"/>
    </source>
</evidence>
<dbReference type="RefSeq" id="WP_343803350.1">
    <property type="nucleotide sequence ID" value="NZ_BAAADJ010000064.1"/>
</dbReference>
<keyword evidence="2" id="KW-1185">Reference proteome</keyword>
<name>A0ABP3GHJ7_9BACI</name>
<dbReference type="InterPro" id="IPR023164">
    <property type="entry name" value="YqgQ-like_sf"/>
</dbReference>
<dbReference type="Proteomes" id="UP001500782">
    <property type="component" value="Unassembled WGS sequence"/>
</dbReference>
<dbReference type="SUPFAM" id="SSF158379">
    <property type="entry name" value="YqgQ-like"/>
    <property type="match status" value="1"/>
</dbReference>